<dbReference type="Gene3D" id="3.40.430.10">
    <property type="entry name" value="Dihydrofolate Reductase, subunit A"/>
    <property type="match status" value="1"/>
</dbReference>
<proteinExistence type="predicted"/>
<feature type="domain" description="Bacterial bifunctional deaminase-reductase C-terminal" evidence="1">
    <location>
        <begin position="3"/>
        <end position="176"/>
    </location>
</feature>
<evidence type="ECO:0000313" key="3">
    <source>
        <dbReference type="Proteomes" id="UP000309174"/>
    </source>
</evidence>
<dbReference type="EMBL" id="VCKW01000269">
    <property type="protein sequence ID" value="TMQ90685.1"/>
    <property type="molecule type" value="Genomic_DNA"/>
</dbReference>
<dbReference type="AlphaFoldDB" id="A0A5C4J1T5"/>
<dbReference type="InterPro" id="IPR024072">
    <property type="entry name" value="DHFR-like_dom_sf"/>
</dbReference>
<dbReference type="OrthoDB" id="7949219at2"/>
<dbReference type="GO" id="GO:0008703">
    <property type="term" value="F:5-amino-6-(5-phosphoribosylamino)uracil reductase activity"/>
    <property type="evidence" value="ECO:0007669"/>
    <property type="project" value="InterPro"/>
</dbReference>
<comment type="caution">
    <text evidence="2">The sequence shown here is derived from an EMBL/GenBank/DDBJ whole genome shotgun (WGS) entry which is preliminary data.</text>
</comment>
<dbReference type="SUPFAM" id="SSF53597">
    <property type="entry name" value="Dihydrofolate reductase-like"/>
    <property type="match status" value="1"/>
</dbReference>
<evidence type="ECO:0000313" key="2">
    <source>
        <dbReference type="EMBL" id="TMQ90685.1"/>
    </source>
</evidence>
<accession>A0A5C4J1T5</accession>
<reference evidence="2 3" key="1">
    <citation type="submission" date="2019-05" db="EMBL/GenBank/DDBJ databases">
        <title>Draft genome sequence of Actinomadura sp. 14C53.</title>
        <authorList>
            <person name="Saricaoglu S."/>
            <person name="Isik K."/>
        </authorList>
    </citation>
    <scope>NUCLEOTIDE SEQUENCE [LARGE SCALE GENOMIC DNA]</scope>
    <source>
        <strain evidence="2 3">14C53</strain>
    </source>
</reference>
<protein>
    <submittedName>
        <fullName evidence="2">Dihydrofolate reductase</fullName>
    </submittedName>
</protein>
<evidence type="ECO:0000259" key="1">
    <source>
        <dbReference type="Pfam" id="PF01872"/>
    </source>
</evidence>
<name>A0A5C4J1T5_9ACTN</name>
<sequence>MRRVVLSMMTSVDGFIAGPDGDLDWMISPDEDRQAEALEHLDAIDTALIGRGVYEEMVRYWPTASGEFADRVNAMPKLVFSRRPGRLRWTNARIVPVSGDADLVDQVTLLKSRPGRDMVLFGGARLAQSFARLALVDEYRLCVQPVALGSGRPLFGDLESRMALTLTAIRPFPSGAALATYRPSLAG</sequence>
<dbReference type="RefSeq" id="WP_138649377.1">
    <property type="nucleotide sequence ID" value="NZ_VCKW01000269.1"/>
</dbReference>
<organism evidence="2 3">
    <name type="scientific">Actinomadura soli</name>
    <dbReference type="NCBI Taxonomy" id="2508997"/>
    <lineage>
        <taxon>Bacteria</taxon>
        <taxon>Bacillati</taxon>
        <taxon>Actinomycetota</taxon>
        <taxon>Actinomycetes</taxon>
        <taxon>Streptosporangiales</taxon>
        <taxon>Thermomonosporaceae</taxon>
        <taxon>Actinomadura</taxon>
    </lineage>
</organism>
<dbReference type="GO" id="GO:0009231">
    <property type="term" value="P:riboflavin biosynthetic process"/>
    <property type="evidence" value="ECO:0007669"/>
    <property type="project" value="InterPro"/>
</dbReference>
<dbReference type="InterPro" id="IPR002734">
    <property type="entry name" value="RibDG_C"/>
</dbReference>
<dbReference type="PANTHER" id="PTHR38011:SF11">
    <property type="entry name" value="2,5-DIAMINO-6-RIBOSYLAMINO-4(3H)-PYRIMIDINONE 5'-PHOSPHATE REDUCTASE"/>
    <property type="match status" value="1"/>
</dbReference>
<dbReference type="Proteomes" id="UP000309174">
    <property type="component" value="Unassembled WGS sequence"/>
</dbReference>
<keyword evidence="3" id="KW-1185">Reference proteome</keyword>
<dbReference type="PANTHER" id="PTHR38011">
    <property type="entry name" value="DIHYDROFOLATE REDUCTASE FAMILY PROTEIN (AFU_ORTHOLOGUE AFUA_8G06820)"/>
    <property type="match status" value="1"/>
</dbReference>
<dbReference type="Pfam" id="PF01872">
    <property type="entry name" value="RibD_C"/>
    <property type="match status" value="1"/>
</dbReference>
<dbReference type="InterPro" id="IPR050765">
    <property type="entry name" value="Riboflavin_Biosynth_HTPR"/>
</dbReference>
<gene>
    <name evidence="2" type="ORF">ETD83_34365</name>
</gene>